<keyword evidence="5" id="KW-1185">Reference proteome</keyword>
<dbReference type="Gene3D" id="2.60.120.10">
    <property type="entry name" value="Jelly Rolls"/>
    <property type="match status" value="1"/>
</dbReference>
<dbReference type="InterPro" id="IPR014710">
    <property type="entry name" value="RmlC-like_jellyroll"/>
</dbReference>
<dbReference type="PANTHER" id="PTHR13903:SF8">
    <property type="entry name" value="PIRIN"/>
    <property type="match status" value="1"/>
</dbReference>
<name>A0ABV5B280_9BACL</name>
<dbReference type="InterPro" id="IPR012093">
    <property type="entry name" value="Pirin"/>
</dbReference>
<sequence length="258" mass="28232">MQPRVYTPAMQGKGEFDGGKIHEQKPIGFSGEGSVIKRVGPLFYWAWGTSSMDAVIGLHPHEGFEILTYVVEGQSSHKDTMGTDSAVGAGGVQIMQTGSGVSHQEKLSPDTEFFQIWFEPYLAEAMLRKPTYRQYEHKDFPQESHTTDYKVKTVIGSGAPIELVADAEMWDVEVSGGAGYEHTVPAGYTLTALAIRGDGAWGEAGAAKQPIPFHHKDFIVGYADSDTTVEITNPNEGMLRLILIKVPTTVSYPLQPKR</sequence>
<evidence type="ECO:0000256" key="1">
    <source>
        <dbReference type="ARBA" id="ARBA00008416"/>
    </source>
</evidence>
<dbReference type="EMBL" id="JBHHMI010000040">
    <property type="protein sequence ID" value="MFB5269784.1"/>
    <property type="molecule type" value="Genomic_DNA"/>
</dbReference>
<evidence type="ECO:0000259" key="3">
    <source>
        <dbReference type="Pfam" id="PF02678"/>
    </source>
</evidence>
<evidence type="ECO:0000313" key="5">
    <source>
        <dbReference type="Proteomes" id="UP001580346"/>
    </source>
</evidence>
<dbReference type="Proteomes" id="UP001580346">
    <property type="component" value="Unassembled WGS sequence"/>
</dbReference>
<organism evidence="4 5">
    <name type="scientific">Paenibacillus enshidis</name>
    <dbReference type="NCBI Taxonomy" id="1458439"/>
    <lineage>
        <taxon>Bacteria</taxon>
        <taxon>Bacillati</taxon>
        <taxon>Bacillota</taxon>
        <taxon>Bacilli</taxon>
        <taxon>Bacillales</taxon>
        <taxon>Paenibacillaceae</taxon>
        <taxon>Paenibacillus</taxon>
    </lineage>
</organism>
<evidence type="ECO:0000256" key="2">
    <source>
        <dbReference type="RuleBase" id="RU003457"/>
    </source>
</evidence>
<dbReference type="RefSeq" id="WP_375358072.1">
    <property type="nucleotide sequence ID" value="NZ_JBHHMI010000040.1"/>
</dbReference>
<protein>
    <submittedName>
        <fullName evidence="4">Pirin family protein</fullName>
    </submittedName>
</protein>
<dbReference type="InterPro" id="IPR003829">
    <property type="entry name" value="Pirin_N_dom"/>
</dbReference>
<gene>
    <name evidence="4" type="ORF">ACE41H_23805</name>
</gene>
<dbReference type="PANTHER" id="PTHR13903">
    <property type="entry name" value="PIRIN-RELATED"/>
    <property type="match status" value="1"/>
</dbReference>
<dbReference type="SUPFAM" id="SSF51182">
    <property type="entry name" value="RmlC-like cupins"/>
    <property type="match status" value="1"/>
</dbReference>
<evidence type="ECO:0000313" key="4">
    <source>
        <dbReference type="EMBL" id="MFB5269784.1"/>
    </source>
</evidence>
<comment type="caution">
    <text evidence="4">The sequence shown here is derived from an EMBL/GenBank/DDBJ whole genome shotgun (WGS) entry which is preliminary data.</text>
</comment>
<accession>A0ABV5B280</accession>
<dbReference type="Pfam" id="PF02678">
    <property type="entry name" value="Pirin"/>
    <property type="match status" value="1"/>
</dbReference>
<feature type="domain" description="Pirin N-terminal" evidence="3">
    <location>
        <begin position="52"/>
        <end position="117"/>
    </location>
</feature>
<comment type="similarity">
    <text evidence="1 2">Belongs to the pirin family.</text>
</comment>
<reference evidence="4 5" key="1">
    <citation type="submission" date="2024-09" db="EMBL/GenBank/DDBJ databases">
        <title>Paenibacillus zeirhizospherea sp. nov., isolated from surface of the maize (Zea mays) roots in a horticulture field, Hungary.</title>
        <authorList>
            <person name="Marton D."/>
            <person name="Farkas M."/>
            <person name="Bedics A."/>
            <person name="Toth E."/>
            <person name="Tancsics A."/>
            <person name="Boka K."/>
            <person name="Maroti G."/>
            <person name="Kriszt B."/>
            <person name="Cserhati M."/>
        </authorList>
    </citation>
    <scope>NUCLEOTIDE SEQUENCE [LARGE SCALE GENOMIC DNA]</scope>
    <source>
        <strain evidence="4 5">KCTC 33519</strain>
    </source>
</reference>
<proteinExistence type="inferred from homology"/>
<dbReference type="InterPro" id="IPR011051">
    <property type="entry name" value="RmlC_Cupin_sf"/>
</dbReference>